<dbReference type="GO" id="GO:0003824">
    <property type="term" value="F:catalytic activity"/>
    <property type="evidence" value="ECO:0007669"/>
    <property type="project" value="UniProtKB-ARBA"/>
</dbReference>
<dbReference type="EMBL" id="SMCR01000006">
    <property type="protein sequence ID" value="TCV95071.1"/>
    <property type="molecule type" value="Genomic_DNA"/>
</dbReference>
<dbReference type="NCBIfam" id="TIGR01901">
    <property type="entry name" value="adhes_NPXG"/>
    <property type="match status" value="1"/>
</dbReference>
<dbReference type="GO" id="GO:0090729">
    <property type="term" value="F:toxin activity"/>
    <property type="evidence" value="ECO:0007669"/>
    <property type="project" value="UniProtKB-KW"/>
</dbReference>
<proteinExistence type="predicted"/>
<dbReference type="Pfam" id="PF05860">
    <property type="entry name" value="TPS"/>
    <property type="match status" value="1"/>
</dbReference>
<gene>
    <name evidence="4" type="ORF">EDC52_1061</name>
</gene>
<dbReference type="NCBIfam" id="TIGR01731">
    <property type="entry name" value="fil_hemag_20aa"/>
    <property type="match status" value="24"/>
</dbReference>
<dbReference type="Gene3D" id="2.160.20.10">
    <property type="entry name" value="Single-stranded right-handed beta-helix, Pectin lyase-like"/>
    <property type="match status" value="1"/>
</dbReference>
<dbReference type="Proteomes" id="UP000295719">
    <property type="component" value="Unassembled WGS sequence"/>
</dbReference>
<feature type="region of interest" description="Disordered" evidence="2">
    <location>
        <begin position="690"/>
        <end position="724"/>
    </location>
</feature>
<dbReference type="Pfam" id="PF13332">
    <property type="entry name" value="Fil_haemagg_2"/>
    <property type="match status" value="1"/>
</dbReference>
<evidence type="ECO:0000256" key="1">
    <source>
        <dbReference type="ARBA" id="ARBA00022656"/>
    </source>
</evidence>
<feature type="domain" description="Filamentous haemagglutinin FhaB/tRNA nuclease CdiA-like TPS" evidence="3">
    <location>
        <begin position="88"/>
        <end position="208"/>
    </location>
</feature>
<dbReference type="OrthoDB" id="2664633at2"/>
<feature type="compositionally biased region" description="Polar residues" evidence="2">
    <location>
        <begin position="690"/>
        <end position="704"/>
    </location>
</feature>
<dbReference type="InterPro" id="IPR008638">
    <property type="entry name" value="FhaB/CdiA-like_TPS"/>
</dbReference>
<dbReference type="InterPro" id="IPR010069">
    <property type="entry name" value="CdiA_FHA1_rpt"/>
</dbReference>
<dbReference type="InterPro" id="IPR011050">
    <property type="entry name" value="Pectin_lyase_fold/virulence"/>
</dbReference>
<evidence type="ECO:0000256" key="2">
    <source>
        <dbReference type="SAM" id="MobiDB-lite"/>
    </source>
</evidence>
<evidence type="ECO:0000313" key="5">
    <source>
        <dbReference type="Proteomes" id="UP000295719"/>
    </source>
</evidence>
<dbReference type="RefSeq" id="WP_131865768.1">
    <property type="nucleotide sequence ID" value="NZ_SMCR01000006.1"/>
</dbReference>
<dbReference type="InterPro" id="IPR008619">
    <property type="entry name" value="Filamentous_hemagglutn_rpt"/>
</dbReference>
<dbReference type="InterPro" id="IPR012334">
    <property type="entry name" value="Pectin_lyas_fold"/>
</dbReference>
<dbReference type="InterPro" id="IPR024973">
    <property type="entry name" value="ESPR"/>
</dbReference>
<evidence type="ECO:0000313" key="4">
    <source>
        <dbReference type="EMBL" id="TCV95071.1"/>
    </source>
</evidence>
<comment type="caution">
    <text evidence="4">The sequence shown here is derived from an EMBL/GenBank/DDBJ whole genome shotgun (WGS) entry which is preliminary data.</text>
</comment>
<name>A0A4R3YRL3_9GAMM</name>
<keyword evidence="5" id="KW-1185">Reference proteome</keyword>
<accession>A0A4R3YRL3</accession>
<dbReference type="Pfam" id="PF13018">
    <property type="entry name" value="ESPR"/>
    <property type="match status" value="1"/>
</dbReference>
<dbReference type="Pfam" id="PF05594">
    <property type="entry name" value="Fil_haemagg"/>
    <property type="match status" value="14"/>
</dbReference>
<dbReference type="InterPro" id="IPR025157">
    <property type="entry name" value="Hemagglutinin_rpt"/>
</dbReference>
<evidence type="ECO:0000259" key="3">
    <source>
        <dbReference type="SMART" id="SM00912"/>
    </source>
</evidence>
<dbReference type="SMART" id="SM00912">
    <property type="entry name" value="Haemagg_act"/>
    <property type="match status" value="1"/>
</dbReference>
<reference evidence="4 5" key="1">
    <citation type="submission" date="2019-03" db="EMBL/GenBank/DDBJ databases">
        <title>Genomic Encyclopedia of Type Strains, Phase IV (KMG-IV): sequencing the most valuable type-strain genomes for metagenomic binning, comparative biology and taxonomic classification.</title>
        <authorList>
            <person name="Goeker M."/>
        </authorList>
    </citation>
    <scope>NUCLEOTIDE SEQUENCE [LARGE SCALE GENOMIC DNA]</scope>
    <source>
        <strain evidence="4 5">DSM 19580</strain>
    </source>
</reference>
<protein>
    <submittedName>
        <fullName evidence="4">Filamentous hemagglutinin</fullName>
    </submittedName>
</protein>
<feature type="region of interest" description="Disordered" evidence="2">
    <location>
        <begin position="2240"/>
        <end position="2261"/>
    </location>
</feature>
<sequence length="2261" mass="235774">MNSQRYRIVFNKARGLLMVVGDLARRGGKQPRGRQVDGAAQCSCRLNPWSWAWLVLFGTVNVIGSAQAGIQADARSPGNEQPIIIGSANGIPLINIQTPSEGGVSRNSYRQFDVDGRGAILNNSRQDISTQLGGMVQGNPMLAGGEARIILNEVHSRDPSLLNGHIEVAGQRAQVVIANPAGISCSGCGFINAYRATLTTGQALMAEGRLTGYDVDRGEIVIQGTGLSNGDGQNYTDIIARSLSVNAELNASDLAITLGRNRVDADNRRFEKKSADDSAPPRLALDVASLGGMYAQQIRLIGTEDGVGVHNAGTVGAQAGAVIITTDGRIENSGRVGGKTDLALTSSLDIDNRGGLQIEGNATLKAGNAIYNSGSLHVLGNASLTAGNGIDNSGTLQAEGNASLKNGGAFHNSGTVSSRHDLHIQGGQLTSEPGSILAAGIQQNGSQVKEGNLTLDAQGPLRVQGQNLAAGDLVFQGQGVDVTQGRTAARNIKLDAGEGDLLTGGGATIAARQQFTGHSASVFNNDGGSLSADRFAIFAADLSNQQGQISQWGEDNLLLSLPGTLNNRGGHIASNGGDLTLNASHINNHSGHINHAAAGTLTFTSDILDNGDGEIAGNSHDMTLNVAQINNDNGQISHTSTGNLKIAGDSLQSQKGQINSNGRLTMTARGHALLDRGRIAAPQVTLTAGTLSNRDGQINATGPLSNRDGQRYATGPLSNRDGQINATGIGQIADSGRLLTADSGQRPATPGNGQLKVTVAEGLDNQRGHLTADGNVLLTAGSLNNQAGNLNANGDLRLDTGDLNNASGHITALQQGALDLQVRGLLDNQHGAIAAENITLHAGQQAVNNAAGTLAALHDLTLQSLGLNNDSGLLQAGNAMSMDLGEGRLSNRASGEKGGILSLGRLSIHSGLLDNQHGFIGARDDAAVATEDLHNAHGTLVSDGVLHLQTAALDNHSGVLQSGDDFTVQTQAQTLDNNSGWINASGALTLLTGTLLNQSGQLQSAGDLLLDTHGHDLDNRQGDIASAGRAAFTVAGLNNAQGQIRAVGDARVNAGQGRVDNTAGAIRSGAAVTISADSIINRDSHIDNGIPRDANAGITGLEGQSVILRSAELDNRRGNIRANQLLEITAGRELANADGLLSSAQVLKVQGENALRIGNNSGTLVAGKQLDLSAGALSGDGRVLSQDAMALSLQQPFFNTGEVTANGDMQLTLAQGLENSQRITAGGELNLHTASLTNHESGEISAAQNHLLVDGTLTNHGLLDGTLTHIVAANLSNIGSGRLYGDHIALSTGTLDNLDENGQAATVAARDRLDLGVQTLNNRSQGLIYSAGSLAIGGGLNEAFQAEGRANLFTNHSATLESAGDMSLNIDRIVNANDTLVTRNEVTERSPHHDAVLQGHTQRFEWADIDTSHENDYGVHNANMPDGTGYNRFYEYDYQRTVTETQIVQSEPAKILAGGNLTINSDQVRNSDSQILAGGLLGGTINHLQNLATPGERIIQDLGKQIYWYAKKSGGGIGGTKTSQGKKTSRYQPAAVVQTIDLKAMAYQGSAAVDGSGTRLEPRKTTALTESVGNPDGPAVQLDKRPIDAPTVQTVEIVQPLDPLKSQQVAPVVRTASPDIHLPVSSLFQLHPDFTSQYLVETDPRFTNRKQWLGSDYMQQAINHDAGHMLKRLGDGYYEQQVIRNQVINLTGQRYLSGFNNDSDQFKALMDAGIAFGKRYSLTPGVALTPEQMALLTSNMVWLVKQDVTLPDGSVQSVVAPQLYARLQQGDLDGSGALLSGNHVGLDIQQDLTNSGAILGREVTRLSADNLTNSGFIGGKRTDLTARTDMVNRGGTLSGGDSLTVRADRDIISQSTLRGDEEHRAIDRAAGLYVQNDGGTLALKALQNITLTATQASTVGADSKLNIAAGNTLTLDTLTQTHTENNDWSQDTYRHLSQHDDVGSQLNSQGSIALTAGHDLNAKAASVTAAGALTAEAGHDITLSGGQSGFTLTEHDKQNRRNMLSATSLESHDQVTEQNNLGSNFSGNSQDIKAGHDLLVTGSSVAGTEDVSLTAGHRLAIETADQTRLDQHWNVEKTSGLTGTGGLGFNYGSNSLKISDGGTVHSSAGSTVGSTEGTVRLEAGQGLKIKGSDVLARKDIALKGQQVAIGHADNHSVQTHRVDQMQSGLTLALSGLVGGIANTAVTTINQAGTQSNGRLAALDGIKSALSGVQAYQGYAMEQAQGKDGTLIGLNLSYGAQSSTSEQTQTRHQSQGSQLTAG</sequence>
<dbReference type="SUPFAM" id="SSF51126">
    <property type="entry name" value="Pectin lyase-like"/>
    <property type="match status" value="1"/>
</dbReference>
<organism evidence="4 5">
    <name type="scientific">Biostraticola tofi</name>
    <dbReference type="NCBI Taxonomy" id="466109"/>
    <lineage>
        <taxon>Bacteria</taxon>
        <taxon>Pseudomonadati</taxon>
        <taxon>Pseudomonadota</taxon>
        <taxon>Gammaproteobacteria</taxon>
        <taxon>Enterobacterales</taxon>
        <taxon>Bruguierivoracaceae</taxon>
        <taxon>Biostraticola</taxon>
    </lineage>
</organism>
<keyword evidence="1" id="KW-0800">Toxin</keyword>
<feature type="non-terminal residue" evidence="4">
    <location>
        <position position="2261"/>
    </location>
</feature>